<name>A0A2R2MRS6_LINAN</name>
<dbReference type="Pfam" id="PF13927">
    <property type="entry name" value="Ig_3"/>
    <property type="match status" value="2"/>
</dbReference>
<dbReference type="SUPFAM" id="SSF48726">
    <property type="entry name" value="Immunoglobulin"/>
    <property type="match status" value="2"/>
</dbReference>
<feature type="domain" description="Ig-like" evidence="8">
    <location>
        <begin position="951"/>
        <end position="1041"/>
    </location>
</feature>
<dbReference type="SMART" id="SM00409">
    <property type="entry name" value="IG"/>
    <property type="match status" value="2"/>
</dbReference>
<protein>
    <submittedName>
        <fullName evidence="10">Uncharacterized protein LOC106166963</fullName>
    </submittedName>
</protein>
<dbReference type="PANTHER" id="PTHR24366:SF96">
    <property type="entry name" value="LEUCINE RICH REPEAT CONTAINING 53"/>
    <property type="match status" value="1"/>
</dbReference>
<dbReference type="InParanoid" id="A0A2R2MRS6"/>
<dbReference type="InterPro" id="IPR013783">
    <property type="entry name" value="Ig-like_fold"/>
</dbReference>
<evidence type="ECO:0000256" key="6">
    <source>
        <dbReference type="SAM" id="Phobius"/>
    </source>
</evidence>
<sequence length="1260" mass="141627">MQLYGFTLFVLFASGLVFKTAQRDPMCPKMCHCISRLNQVSGVHEDVTDCSSALLSALPQGVPNTTEILILKDNRLSDVDGVFSLELSRLVTLDVSYNKLNRLSKIYPSDEVPRALFELTYLKIDWNTIDYLGESLFRGLDSLKELSISHNIIERIHPKAFIGLFNLTRLNLSGNRLNGIVASWFVDLSELLVLNMAGNTIDSLQAGVFSSLIKLQVLDLSNCGLRRIMPDAFSGLEVLQKLYIQHNKLHNVPTLTLQVFADLRLMDISSNRITQLGPQSFYSINVSNLILNDMEGLTMIDTFAFQNLPRLSTLEIEGNRNLEYIDSNGVLKVPNLQRLKLSGNNIQSIPSKLLGLLPDNVSLDIQRNPLSCDCNIGWLENARRTGRVVINGFENLECVRNDSRWLVSAVIGNTNQDGCSPIITPRLPSTVKQLVTKPVVMRCLGAGNPEPDIRWRLPSGSLCKSGSVCVSVNVDQHGTLNIPRLAPSLQGVYTCLAVNKNGNIRAPINVTAEKFKTHALILEIGSDFLKYTWTDLDWVNHFEMQYKYEVLLIQYINRGHDWRILRKFDIKPYMKYSTFNGLKSQQSYGVCVPNTTEILILKDNRLSDVDGVFSLELSRLVTLDVSYNKLNRLSKIYPSDEVPRALFELTYLKIDWNTIDYLGESLFRGLDSLKELSISHNIIERIHPKAFIGLFNLTRLNLSGNRLNGIVASWFVDLSELLVLNMAGNTIDSLQAGVFSSLIKLQVLDLSNCGLRRIMPDAFSGLEVLQKLYIQHNKLHNVPTLTLQVFADLRLMDISSNRITQLGPQSFYSINVSNLILNDMEGLTMIDTFAFQNLPRLSTLEIEGNRNLEYIDSNAVLKVPNLQRLKLSGNNIQSIPSKLLGLLPDNVSLDIQRNPLSCDCNIGWLENARRTGRVVINGFENLECVRNDSRWLVSAVIGNTNQDGCSPIITPRLPSTVKQLVTKPVVMRCLGAGNPEPDIRWRLPSGSLCKSGSVCVSVNVDQHGTLNIPRLAPSLQGVYTCLAVNKNGNIRAPINVTAEKFKTHALILEIGSDFLKYTWTDLDWVNHFEMQYKYEVLLIQYINRGHDWRILRKFDIKPYMKYSTFNGLKSQQSYGVCITIDGEHDKALMNCKNVTTLDKVLDDHYRMVRNYVLGIGLTVLFVGAAATTVCLVLINRYNRRHERTMSFLCGTGRQSRLCSVETDSPSETFPISYENRGASSEPVFNEDDLEEIRESISLARSGSTESRQAFSGNIDE</sequence>
<dbReference type="InterPro" id="IPR001611">
    <property type="entry name" value="Leu-rich_rpt"/>
</dbReference>
<dbReference type="InterPro" id="IPR036179">
    <property type="entry name" value="Ig-like_dom_sf"/>
</dbReference>
<evidence type="ECO:0000256" key="3">
    <source>
        <dbReference type="ARBA" id="ARBA00022737"/>
    </source>
</evidence>
<dbReference type="SMART" id="SM00082">
    <property type="entry name" value="LRRCT"/>
    <property type="match status" value="2"/>
</dbReference>
<keyword evidence="2 7" id="KW-0732">Signal</keyword>
<dbReference type="Gene3D" id="3.80.10.10">
    <property type="entry name" value="Ribonuclease Inhibitor"/>
    <property type="match status" value="4"/>
</dbReference>
<keyword evidence="6" id="KW-1133">Transmembrane helix</keyword>
<feature type="domain" description="Ig-like" evidence="8">
    <location>
        <begin position="421"/>
        <end position="511"/>
    </location>
</feature>
<evidence type="ECO:0000313" key="9">
    <source>
        <dbReference type="Proteomes" id="UP000085678"/>
    </source>
</evidence>
<dbReference type="PROSITE" id="PS51450">
    <property type="entry name" value="LRR"/>
    <property type="match status" value="2"/>
</dbReference>
<dbReference type="SMART" id="SM00364">
    <property type="entry name" value="LRR_BAC"/>
    <property type="match status" value="6"/>
</dbReference>
<accession>A0A2R2MRS6</accession>
<dbReference type="Gene3D" id="2.60.40.10">
    <property type="entry name" value="Immunoglobulins"/>
    <property type="match status" value="2"/>
</dbReference>
<dbReference type="InterPro" id="IPR003599">
    <property type="entry name" value="Ig_sub"/>
</dbReference>
<dbReference type="PANTHER" id="PTHR24366">
    <property type="entry name" value="IG(IMMUNOGLOBULIN) AND LRR(LEUCINE RICH REPEAT) DOMAINS"/>
    <property type="match status" value="1"/>
</dbReference>
<evidence type="ECO:0000256" key="4">
    <source>
        <dbReference type="ARBA" id="ARBA00023157"/>
    </source>
</evidence>
<keyword evidence="6" id="KW-0472">Membrane</keyword>
<keyword evidence="6" id="KW-0812">Transmembrane</keyword>
<keyword evidence="1" id="KW-0433">Leucine-rich repeat</keyword>
<dbReference type="RefSeq" id="XP_023932959.1">
    <property type="nucleotide sequence ID" value="XM_024077191.1"/>
</dbReference>
<dbReference type="SMART" id="SM00365">
    <property type="entry name" value="LRR_SD22"/>
    <property type="match status" value="6"/>
</dbReference>
<dbReference type="Pfam" id="PF13855">
    <property type="entry name" value="LRR_8"/>
    <property type="match status" value="6"/>
</dbReference>
<dbReference type="OrthoDB" id="676979at2759"/>
<dbReference type="GeneID" id="106166963"/>
<dbReference type="PROSITE" id="PS50835">
    <property type="entry name" value="IG_LIKE"/>
    <property type="match status" value="2"/>
</dbReference>
<keyword evidence="9" id="KW-1185">Reference proteome</keyword>
<evidence type="ECO:0000256" key="1">
    <source>
        <dbReference type="ARBA" id="ARBA00022614"/>
    </source>
</evidence>
<dbReference type="SMART" id="SM00369">
    <property type="entry name" value="LRR_TYP"/>
    <property type="match status" value="18"/>
</dbReference>
<dbReference type="SMART" id="SM00408">
    <property type="entry name" value="IGc2"/>
    <property type="match status" value="2"/>
</dbReference>
<dbReference type="InterPro" id="IPR000483">
    <property type="entry name" value="Cys-rich_flank_reg_C"/>
</dbReference>
<feature type="signal peptide" evidence="7">
    <location>
        <begin position="1"/>
        <end position="23"/>
    </location>
</feature>
<evidence type="ECO:0000256" key="7">
    <source>
        <dbReference type="SAM" id="SignalP"/>
    </source>
</evidence>
<feature type="compositionally biased region" description="Polar residues" evidence="5">
    <location>
        <begin position="1242"/>
        <end position="1260"/>
    </location>
</feature>
<dbReference type="InterPro" id="IPR007110">
    <property type="entry name" value="Ig-like_dom"/>
</dbReference>
<reference evidence="10" key="1">
    <citation type="submission" date="2025-08" db="UniProtKB">
        <authorList>
            <consortium name="RefSeq"/>
        </authorList>
    </citation>
    <scope>IDENTIFICATION</scope>
    <source>
        <tissue evidence="10">Gonads</tissue>
    </source>
</reference>
<dbReference type="SUPFAM" id="SSF52058">
    <property type="entry name" value="L domain-like"/>
    <property type="match status" value="2"/>
</dbReference>
<dbReference type="InterPro" id="IPR032675">
    <property type="entry name" value="LRR_dom_sf"/>
</dbReference>
<gene>
    <name evidence="10" type="primary">LOC106166963</name>
</gene>
<evidence type="ECO:0000256" key="5">
    <source>
        <dbReference type="SAM" id="MobiDB-lite"/>
    </source>
</evidence>
<organism evidence="9 10">
    <name type="scientific">Lingula anatina</name>
    <name type="common">Brachiopod</name>
    <name type="synonym">Lingula unguis</name>
    <dbReference type="NCBI Taxonomy" id="7574"/>
    <lineage>
        <taxon>Eukaryota</taxon>
        <taxon>Metazoa</taxon>
        <taxon>Spiralia</taxon>
        <taxon>Lophotrochozoa</taxon>
        <taxon>Brachiopoda</taxon>
        <taxon>Linguliformea</taxon>
        <taxon>Lingulata</taxon>
        <taxon>Lingulida</taxon>
        <taxon>Linguloidea</taxon>
        <taxon>Lingulidae</taxon>
        <taxon>Lingula</taxon>
    </lineage>
</organism>
<dbReference type="KEGG" id="lak:106166963"/>
<feature type="transmembrane region" description="Helical" evidence="6">
    <location>
        <begin position="1155"/>
        <end position="1178"/>
    </location>
</feature>
<evidence type="ECO:0000313" key="10">
    <source>
        <dbReference type="RefSeq" id="XP_023932959.1"/>
    </source>
</evidence>
<dbReference type="Proteomes" id="UP000085678">
    <property type="component" value="Unplaced"/>
</dbReference>
<evidence type="ECO:0000256" key="2">
    <source>
        <dbReference type="ARBA" id="ARBA00022729"/>
    </source>
</evidence>
<keyword evidence="4" id="KW-1015">Disulfide bond</keyword>
<dbReference type="AlphaFoldDB" id="A0A2R2MRS6"/>
<feature type="chain" id="PRO_5015145688" evidence="7">
    <location>
        <begin position="24"/>
        <end position="1260"/>
    </location>
</feature>
<dbReference type="InterPro" id="IPR003598">
    <property type="entry name" value="Ig_sub2"/>
</dbReference>
<feature type="region of interest" description="Disordered" evidence="5">
    <location>
        <begin position="1240"/>
        <end position="1260"/>
    </location>
</feature>
<evidence type="ECO:0000259" key="8">
    <source>
        <dbReference type="PROSITE" id="PS50835"/>
    </source>
</evidence>
<keyword evidence="3" id="KW-0677">Repeat</keyword>
<dbReference type="STRING" id="7574.A0A2R2MRS6"/>
<proteinExistence type="predicted"/>
<dbReference type="InterPro" id="IPR003591">
    <property type="entry name" value="Leu-rich_rpt_typical-subtyp"/>
</dbReference>